<dbReference type="Gene3D" id="3.30.420.10">
    <property type="entry name" value="Ribonuclease H-like superfamily/Ribonuclease H"/>
    <property type="match status" value="1"/>
</dbReference>
<dbReference type="Pfam" id="PF00665">
    <property type="entry name" value="rve"/>
    <property type="match status" value="1"/>
</dbReference>
<reference evidence="3" key="1">
    <citation type="journal article" date="2019" name="Int. J. Syst. Evol. Microbiol.">
        <title>The Global Catalogue of Microorganisms (GCM) 10K type strain sequencing project: providing services to taxonomists for standard genome sequencing and annotation.</title>
        <authorList>
            <consortium name="The Broad Institute Genomics Platform"/>
            <consortium name="The Broad Institute Genome Sequencing Center for Infectious Disease"/>
            <person name="Wu L."/>
            <person name="Ma J."/>
        </authorList>
    </citation>
    <scope>NUCLEOTIDE SEQUENCE [LARGE SCALE GENOMIC DNA]</scope>
    <source>
        <strain evidence="3">JCM 14046</strain>
    </source>
</reference>
<dbReference type="PROSITE" id="PS50994">
    <property type="entry name" value="INTEGRASE"/>
    <property type="match status" value="1"/>
</dbReference>
<dbReference type="InterPro" id="IPR001584">
    <property type="entry name" value="Integrase_cat-core"/>
</dbReference>
<evidence type="ECO:0000313" key="2">
    <source>
        <dbReference type="EMBL" id="GAA1915499.1"/>
    </source>
</evidence>
<gene>
    <name evidence="2" type="ORF">GCM10009737_16140</name>
</gene>
<protein>
    <recommendedName>
        <fullName evidence="1">Integrase catalytic domain-containing protein</fullName>
    </recommendedName>
</protein>
<comment type="caution">
    <text evidence="2">The sequence shown here is derived from an EMBL/GenBank/DDBJ whole genome shotgun (WGS) entry which is preliminary data.</text>
</comment>
<dbReference type="InterPro" id="IPR012337">
    <property type="entry name" value="RNaseH-like_sf"/>
</dbReference>
<name>A0ABP5AKZ1_9ACTN</name>
<feature type="domain" description="Integrase catalytic" evidence="1">
    <location>
        <begin position="1"/>
        <end position="110"/>
    </location>
</feature>
<dbReference type="EMBL" id="BAAAMY010000004">
    <property type="protein sequence ID" value="GAA1915499.1"/>
    <property type="molecule type" value="Genomic_DNA"/>
</dbReference>
<dbReference type="SUPFAM" id="SSF53098">
    <property type="entry name" value="Ribonuclease H-like"/>
    <property type="match status" value="1"/>
</dbReference>
<accession>A0ABP5AKZ1</accession>
<organism evidence="2 3">
    <name type="scientific">Nocardioides lentus</name>
    <dbReference type="NCBI Taxonomy" id="338077"/>
    <lineage>
        <taxon>Bacteria</taxon>
        <taxon>Bacillati</taxon>
        <taxon>Actinomycetota</taxon>
        <taxon>Actinomycetes</taxon>
        <taxon>Propionibacteriales</taxon>
        <taxon>Nocardioidaceae</taxon>
        <taxon>Nocardioides</taxon>
    </lineage>
</organism>
<dbReference type="InterPro" id="IPR036397">
    <property type="entry name" value="RNaseH_sf"/>
</dbReference>
<proteinExistence type="predicted"/>
<dbReference type="PANTHER" id="PTHR35004:SF6">
    <property type="entry name" value="TRANSPOSASE"/>
    <property type="match status" value="1"/>
</dbReference>
<evidence type="ECO:0000313" key="3">
    <source>
        <dbReference type="Proteomes" id="UP001501612"/>
    </source>
</evidence>
<keyword evidence="3" id="KW-1185">Reference proteome</keyword>
<dbReference type="PANTHER" id="PTHR35004">
    <property type="entry name" value="TRANSPOSASE RV3428C-RELATED"/>
    <property type="match status" value="1"/>
</dbReference>
<evidence type="ECO:0000259" key="1">
    <source>
        <dbReference type="PROSITE" id="PS50994"/>
    </source>
</evidence>
<sequence length="110" mass="12747">MIDDHSRVAYAEICTDEKAVTAIGVLHRASAWFNERGVHVERVLSDNGLAYRSHAWRDACADLGIVHKRTRPYRPQTNGKIERFHRILGYGWAYARHYDNDAQRRDQLPS</sequence>
<dbReference type="Proteomes" id="UP001501612">
    <property type="component" value="Unassembled WGS sequence"/>
</dbReference>